<gene>
    <name evidence="1" type="ORF">CITCOLO1_LOCUS7198</name>
</gene>
<sequence length="83" mass="8514">MSYLRCSWVQSAVSDPIFGLSRASAVELPFVASGLTSPSIGHVLPSPCAVAAVASLSAIIRSSIATVSLDFARILAIGVVVVR</sequence>
<evidence type="ECO:0000313" key="1">
    <source>
        <dbReference type="EMBL" id="CAK9315405.1"/>
    </source>
</evidence>
<protein>
    <submittedName>
        <fullName evidence="1">Uncharacterized protein</fullName>
    </submittedName>
</protein>
<dbReference type="EMBL" id="OZ021736">
    <property type="protein sequence ID" value="CAK9315405.1"/>
    <property type="molecule type" value="Genomic_DNA"/>
</dbReference>
<reference evidence="1 2" key="1">
    <citation type="submission" date="2024-03" db="EMBL/GenBank/DDBJ databases">
        <authorList>
            <person name="Gkanogiannis A."/>
            <person name="Becerra Lopez-Lavalle L."/>
        </authorList>
    </citation>
    <scope>NUCLEOTIDE SEQUENCE [LARGE SCALE GENOMIC DNA]</scope>
</reference>
<proteinExistence type="predicted"/>
<keyword evidence="2" id="KW-1185">Reference proteome</keyword>
<name>A0ABP0Y4P3_9ROSI</name>
<accession>A0ABP0Y4P3</accession>
<evidence type="ECO:0000313" key="2">
    <source>
        <dbReference type="Proteomes" id="UP001642487"/>
    </source>
</evidence>
<dbReference type="Proteomes" id="UP001642487">
    <property type="component" value="Chromosome 2"/>
</dbReference>
<organism evidence="1 2">
    <name type="scientific">Citrullus colocynthis</name>
    <name type="common">colocynth</name>
    <dbReference type="NCBI Taxonomy" id="252529"/>
    <lineage>
        <taxon>Eukaryota</taxon>
        <taxon>Viridiplantae</taxon>
        <taxon>Streptophyta</taxon>
        <taxon>Embryophyta</taxon>
        <taxon>Tracheophyta</taxon>
        <taxon>Spermatophyta</taxon>
        <taxon>Magnoliopsida</taxon>
        <taxon>eudicotyledons</taxon>
        <taxon>Gunneridae</taxon>
        <taxon>Pentapetalae</taxon>
        <taxon>rosids</taxon>
        <taxon>fabids</taxon>
        <taxon>Cucurbitales</taxon>
        <taxon>Cucurbitaceae</taxon>
        <taxon>Benincaseae</taxon>
        <taxon>Citrullus</taxon>
    </lineage>
</organism>